<protein>
    <submittedName>
        <fullName evidence="1">Uncharacterized protein</fullName>
    </submittedName>
</protein>
<dbReference type="Proteomes" id="UP000825935">
    <property type="component" value="Chromosome 21"/>
</dbReference>
<reference evidence="1" key="1">
    <citation type="submission" date="2021-08" db="EMBL/GenBank/DDBJ databases">
        <title>WGS assembly of Ceratopteris richardii.</title>
        <authorList>
            <person name="Marchant D.B."/>
            <person name="Chen G."/>
            <person name="Jenkins J."/>
            <person name="Shu S."/>
            <person name="Leebens-Mack J."/>
            <person name="Grimwood J."/>
            <person name="Schmutz J."/>
            <person name="Soltis P."/>
            <person name="Soltis D."/>
            <person name="Chen Z.-H."/>
        </authorList>
    </citation>
    <scope>NUCLEOTIDE SEQUENCE</scope>
    <source>
        <strain evidence="1">Whitten #5841</strain>
        <tissue evidence="1">Leaf</tissue>
    </source>
</reference>
<comment type="caution">
    <text evidence="1">The sequence shown here is derived from an EMBL/GenBank/DDBJ whole genome shotgun (WGS) entry which is preliminary data.</text>
</comment>
<dbReference type="EMBL" id="CM035426">
    <property type="protein sequence ID" value="KAH7315194.1"/>
    <property type="molecule type" value="Genomic_DNA"/>
</dbReference>
<accession>A0A8T2SBZ7</accession>
<sequence>MVCVKFIRSLRRLQSFCQCIFSRIYHRHGRKRAMKAIYEDVQRCGDGDIQVMWRMLMMHKDAHGHGYPSLPLADPKFQRASVAWPSLSLSSSFSPSLVQ</sequence>
<gene>
    <name evidence="1" type="ORF">KP509_21G038800</name>
</gene>
<evidence type="ECO:0000313" key="1">
    <source>
        <dbReference type="EMBL" id="KAH7315194.1"/>
    </source>
</evidence>
<proteinExistence type="predicted"/>
<dbReference type="AlphaFoldDB" id="A0A8T2SBZ7"/>
<name>A0A8T2SBZ7_CERRI</name>
<keyword evidence="2" id="KW-1185">Reference proteome</keyword>
<organism evidence="1 2">
    <name type="scientific">Ceratopteris richardii</name>
    <name type="common">Triangle waterfern</name>
    <dbReference type="NCBI Taxonomy" id="49495"/>
    <lineage>
        <taxon>Eukaryota</taxon>
        <taxon>Viridiplantae</taxon>
        <taxon>Streptophyta</taxon>
        <taxon>Embryophyta</taxon>
        <taxon>Tracheophyta</taxon>
        <taxon>Polypodiopsida</taxon>
        <taxon>Polypodiidae</taxon>
        <taxon>Polypodiales</taxon>
        <taxon>Pteridineae</taxon>
        <taxon>Pteridaceae</taxon>
        <taxon>Parkerioideae</taxon>
        <taxon>Ceratopteris</taxon>
    </lineage>
</organism>
<evidence type="ECO:0000313" key="2">
    <source>
        <dbReference type="Proteomes" id="UP000825935"/>
    </source>
</evidence>